<organism evidence="2 3">
    <name type="scientific">Fuerstiella marisgermanici</name>
    <dbReference type="NCBI Taxonomy" id="1891926"/>
    <lineage>
        <taxon>Bacteria</taxon>
        <taxon>Pseudomonadati</taxon>
        <taxon>Planctomycetota</taxon>
        <taxon>Planctomycetia</taxon>
        <taxon>Planctomycetales</taxon>
        <taxon>Planctomycetaceae</taxon>
        <taxon>Fuerstiella</taxon>
    </lineage>
</organism>
<evidence type="ECO:0000313" key="2">
    <source>
        <dbReference type="EMBL" id="APZ94014.1"/>
    </source>
</evidence>
<dbReference type="OrthoDB" id="3648721at2"/>
<dbReference type="AlphaFoldDB" id="A0A1P8WIZ1"/>
<evidence type="ECO:0000256" key="1">
    <source>
        <dbReference type="SAM" id="SignalP"/>
    </source>
</evidence>
<dbReference type="SUPFAM" id="SSF54001">
    <property type="entry name" value="Cysteine proteinases"/>
    <property type="match status" value="1"/>
</dbReference>
<proteinExistence type="predicted"/>
<feature type="signal peptide" evidence="1">
    <location>
        <begin position="1"/>
        <end position="23"/>
    </location>
</feature>
<dbReference type="EMBL" id="CP017641">
    <property type="protein sequence ID" value="APZ94014.1"/>
    <property type="molecule type" value="Genomic_DNA"/>
</dbReference>
<protein>
    <recommendedName>
        <fullName evidence="4">Papain family cysteine protease</fullName>
    </recommendedName>
</protein>
<dbReference type="InterPro" id="IPR038765">
    <property type="entry name" value="Papain-like_cys_pep_sf"/>
</dbReference>
<name>A0A1P8WIZ1_9PLAN</name>
<accession>A0A1P8WIZ1</accession>
<feature type="chain" id="PRO_5012704333" description="Papain family cysteine protease" evidence="1">
    <location>
        <begin position="24"/>
        <end position="434"/>
    </location>
</feature>
<keyword evidence="3" id="KW-1185">Reference proteome</keyword>
<dbReference type="Proteomes" id="UP000187735">
    <property type="component" value="Chromosome"/>
</dbReference>
<evidence type="ECO:0000313" key="3">
    <source>
        <dbReference type="Proteomes" id="UP000187735"/>
    </source>
</evidence>
<gene>
    <name evidence="2" type="ORF">Fuma_03632</name>
</gene>
<sequence length="434" mass="48509" precursor="true">MRAISLCLRNVLSLLLCMGVSLAEDTQRGFHQFDEGPASVDLRAFLPAPQKQTKNDCVAWSFAYVSFSCQICQERQITQPTRKCDLFSPSFVYSELAGDNDDGLDINAAINFAMNQGCASLETMPLDSALADSAARREAGLYKAKSYAKVESLTEIRRHLSGGFPVILVIRNDQVFNRREALSEPFRWQKTSQQMDADFEEYGPHAVTAVGYDDAKQAVLVMNSLGTEWKDGGFCWVHYDNLLNIPGDRTDVSPYWCLVARVLKIKEGLPAMASMEHKLGTVRFQLDANHEVGIKNDSRRLSPALWRVEDIACNDQAVFLLRKDHLVARLNEVVEVLNDDRKAVWSHLDKGLPPNSEVIMIAATTGTPIHALTRKGQLFQFNTGQGKWSRVVVPNSEDAAIIDLRDNRSQGPLSITTIRGRVFTLDIDEGWTEL</sequence>
<dbReference type="STRING" id="1891926.Fuma_03632"/>
<keyword evidence="1" id="KW-0732">Signal</keyword>
<dbReference type="KEGG" id="fmr:Fuma_03632"/>
<evidence type="ECO:0008006" key="4">
    <source>
        <dbReference type="Google" id="ProtNLM"/>
    </source>
</evidence>
<dbReference type="Gene3D" id="3.90.70.10">
    <property type="entry name" value="Cysteine proteinases"/>
    <property type="match status" value="1"/>
</dbReference>
<reference evidence="2 3" key="1">
    <citation type="journal article" date="2016" name="Front. Microbiol.">
        <title>Fuerstia marisgermanicae gen. nov., sp. nov., an Unusual Member of the Phylum Planctomycetes from the German Wadden Sea.</title>
        <authorList>
            <person name="Kohn T."/>
            <person name="Heuer A."/>
            <person name="Jogler M."/>
            <person name="Vollmers J."/>
            <person name="Boedeker C."/>
            <person name="Bunk B."/>
            <person name="Rast P."/>
            <person name="Borchert D."/>
            <person name="Glockner I."/>
            <person name="Freese H.M."/>
            <person name="Klenk H.P."/>
            <person name="Overmann J."/>
            <person name="Kaster A.K."/>
            <person name="Rohde M."/>
            <person name="Wiegand S."/>
            <person name="Jogler C."/>
        </authorList>
    </citation>
    <scope>NUCLEOTIDE SEQUENCE [LARGE SCALE GENOMIC DNA]</scope>
    <source>
        <strain evidence="2 3">NH11</strain>
    </source>
</reference>
<dbReference type="CDD" id="cd02619">
    <property type="entry name" value="Peptidase_C1"/>
    <property type="match status" value="1"/>
</dbReference>
<dbReference type="RefSeq" id="WP_145944241.1">
    <property type="nucleotide sequence ID" value="NZ_CP017641.1"/>
</dbReference>